<dbReference type="OrthoDB" id="9831128at2"/>
<name>A0A316A7R4_9BACT</name>
<feature type="transmembrane region" description="Helical" evidence="1">
    <location>
        <begin position="212"/>
        <end position="229"/>
    </location>
</feature>
<evidence type="ECO:0000313" key="3">
    <source>
        <dbReference type="Proteomes" id="UP000245880"/>
    </source>
</evidence>
<evidence type="ECO:0000313" key="2">
    <source>
        <dbReference type="EMBL" id="PWJ53755.1"/>
    </source>
</evidence>
<dbReference type="InterPro" id="IPR043742">
    <property type="entry name" value="DUF5687"/>
</dbReference>
<gene>
    <name evidence="2" type="ORF">CLV98_12127</name>
</gene>
<accession>A0A316A7R4</accession>
<protein>
    <submittedName>
        <fullName evidence="2">Uncharacterized protein</fullName>
    </submittedName>
</protein>
<evidence type="ECO:0000256" key="1">
    <source>
        <dbReference type="SAM" id="Phobius"/>
    </source>
</evidence>
<comment type="caution">
    <text evidence="2">The sequence shown here is derived from an EMBL/GenBank/DDBJ whole genome shotgun (WGS) entry which is preliminary data.</text>
</comment>
<keyword evidence="1" id="KW-0472">Membrane</keyword>
<sequence length="240" mass="27613">MTVRQFLLHRWLEASRSPMFLMGVLEKALMVFTMLMTISVLFVAGYFVETLDKSAFPGVTSFTVLTLVLNILLLLDLVLRPLSAEKLEAPVRPYLFLMVPKNKLVSFIMFDYFLGIGNVFMFFSLIGLGWLVFLNWPYPWQSVSLVVYFLLMLVLNTNLKMITARLLLINGFFRFTVIGVAIAAFACVIYFVKMESVSTIMDFTKFFQSIPPVFGILFVVFNSFVFLFSKRLIARVLYIE</sequence>
<keyword evidence="1" id="KW-0812">Transmembrane</keyword>
<reference evidence="2 3" key="1">
    <citation type="submission" date="2018-03" db="EMBL/GenBank/DDBJ databases">
        <title>Genomic Encyclopedia of Archaeal and Bacterial Type Strains, Phase II (KMG-II): from individual species to whole genera.</title>
        <authorList>
            <person name="Goeker M."/>
        </authorList>
    </citation>
    <scope>NUCLEOTIDE SEQUENCE [LARGE SCALE GENOMIC DNA]</scope>
    <source>
        <strain evidence="2 3">DSM 100346</strain>
    </source>
</reference>
<organism evidence="2 3">
    <name type="scientific">Dyadobacter jejuensis</name>
    <dbReference type="NCBI Taxonomy" id="1082580"/>
    <lineage>
        <taxon>Bacteria</taxon>
        <taxon>Pseudomonadati</taxon>
        <taxon>Bacteroidota</taxon>
        <taxon>Cytophagia</taxon>
        <taxon>Cytophagales</taxon>
        <taxon>Spirosomataceae</taxon>
        <taxon>Dyadobacter</taxon>
    </lineage>
</organism>
<feature type="transmembrane region" description="Helical" evidence="1">
    <location>
        <begin position="60"/>
        <end position="83"/>
    </location>
</feature>
<feature type="transmembrane region" description="Helical" evidence="1">
    <location>
        <begin position="171"/>
        <end position="192"/>
    </location>
</feature>
<feature type="transmembrane region" description="Helical" evidence="1">
    <location>
        <begin position="104"/>
        <end position="132"/>
    </location>
</feature>
<keyword evidence="1" id="KW-1133">Transmembrane helix</keyword>
<dbReference type="Proteomes" id="UP000245880">
    <property type="component" value="Unassembled WGS sequence"/>
</dbReference>
<dbReference type="RefSeq" id="WP_146202328.1">
    <property type="nucleotide sequence ID" value="NZ_QGDT01000021.1"/>
</dbReference>
<proteinExistence type="predicted"/>
<dbReference type="Pfam" id="PF18940">
    <property type="entry name" value="DUF5687"/>
    <property type="match status" value="1"/>
</dbReference>
<dbReference type="AlphaFoldDB" id="A0A316A7R4"/>
<feature type="transmembrane region" description="Helical" evidence="1">
    <location>
        <begin position="138"/>
        <end position="159"/>
    </location>
</feature>
<feature type="transmembrane region" description="Helical" evidence="1">
    <location>
        <begin position="28"/>
        <end position="48"/>
    </location>
</feature>
<keyword evidence="3" id="KW-1185">Reference proteome</keyword>
<dbReference type="EMBL" id="QGDT01000021">
    <property type="protein sequence ID" value="PWJ53755.1"/>
    <property type="molecule type" value="Genomic_DNA"/>
</dbReference>